<evidence type="ECO:0000256" key="3">
    <source>
        <dbReference type="SAM" id="SignalP"/>
    </source>
</evidence>
<sequence>MCNRALISLCLLASTAVAMPQMGSWDQMGQQPVNGYGANGNGANGYNGNGANGYNGNGNGYGANGAGRQLEPAQPAPANGNGNGNGGMMPMNYDFQWEVDDEESSNYYGHQEKADNGRVDGSYHVWLPNGRLMKVTYYVDGNSGFVPTITYEDAYTPTWGTSYFARRRRR</sequence>
<gene>
    <name evidence="4" type="ORF">SK128_004862</name>
</gene>
<dbReference type="PANTHER" id="PTHR12236:SF79">
    <property type="entry name" value="CUTICULAR PROTEIN 50CB-RELATED"/>
    <property type="match status" value="1"/>
</dbReference>
<dbReference type="GO" id="GO:0042302">
    <property type="term" value="F:structural constituent of cuticle"/>
    <property type="evidence" value="ECO:0007669"/>
    <property type="project" value="UniProtKB-UniRule"/>
</dbReference>
<keyword evidence="1 2" id="KW-0193">Cuticle</keyword>
<evidence type="ECO:0000256" key="2">
    <source>
        <dbReference type="PROSITE-ProRule" id="PRU00497"/>
    </source>
</evidence>
<keyword evidence="5" id="KW-1185">Reference proteome</keyword>
<dbReference type="InterPro" id="IPR051217">
    <property type="entry name" value="Insect_Cuticle_Struc_Prot"/>
</dbReference>
<dbReference type="GO" id="GO:0031012">
    <property type="term" value="C:extracellular matrix"/>
    <property type="evidence" value="ECO:0007669"/>
    <property type="project" value="TreeGrafter"/>
</dbReference>
<evidence type="ECO:0008006" key="6">
    <source>
        <dbReference type="Google" id="ProtNLM"/>
    </source>
</evidence>
<dbReference type="Proteomes" id="UP001381693">
    <property type="component" value="Unassembled WGS sequence"/>
</dbReference>
<dbReference type="AlphaFoldDB" id="A0AAN9AHE2"/>
<dbReference type="PROSITE" id="PS51155">
    <property type="entry name" value="CHIT_BIND_RR_2"/>
    <property type="match status" value="1"/>
</dbReference>
<dbReference type="InterPro" id="IPR000618">
    <property type="entry name" value="Insect_cuticle"/>
</dbReference>
<dbReference type="PANTHER" id="PTHR12236">
    <property type="entry name" value="STRUCTURAL CONTITUENT OF CUTICLE"/>
    <property type="match status" value="1"/>
</dbReference>
<keyword evidence="3" id="KW-0732">Signal</keyword>
<comment type="caution">
    <text evidence="4">The sequence shown here is derived from an EMBL/GenBank/DDBJ whole genome shotgun (WGS) entry which is preliminary data.</text>
</comment>
<dbReference type="Pfam" id="PF00379">
    <property type="entry name" value="Chitin_bind_4"/>
    <property type="match status" value="1"/>
</dbReference>
<organism evidence="4 5">
    <name type="scientific">Halocaridina rubra</name>
    <name type="common">Hawaiian red shrimp</name>
    <dbReference type="NCBI Taxonomy" id="373956"/>
    <lineage>
        <taxon>Eukaryota</taxon>
        <taxon>Metazoa</taxon>
        <taxon>Ecdysozoa</taxon>
        <taxon>Arthropoda</taxon>
        <taxon>Crustacea</taxon>
        <taxon>Multicrustacea</taxon>
        <taxon>Malacostraca</taxon>
        <taxon>Eumalacostraca</taxon>
        <taxon>Eucarida</taxon>
        <taxon>Decapoda</taxon>
        <taxon>Pleocyemata</taxon>
        <taxon>Caridea</taxon>
        <taxon>Atyoidea</taxon>
        <taxon>Atyidae</taxon>
        <taxon>Halocaridina</taxon>
    </lineage>
</organism>
<accession>A0AAN9AHE2</accession>
<evidence type="ECO:0000313" key="5">
    <source>
        <dbReference type="Proteomes" id="UP001381693"/>
    </source>
</evidence>
<dbReference type="EMBL" id="JAXCGZ010000036">
    <property type="protein sequence ID" value="KAK7086948.1"/>
    <property type="molecule type" value="Genomic_DNA"/>
</dbReference>
<reference evidence="4 5" key="1">
    <citation type="submission" date="2023-11" db="EMBL/GenBank/DDBJ databases">
        <title>Halocaridina rubra genome assembly.</title>
        <authorList>
            <person name="Smith C."/>
        </authorList>
    </citation>
    <scope>NUCLEOTIDE SEQUENCE [LARGE SCALE GENOMIC DNA]</scope>
    <source>
        <strain evidence="4">EP-1</strain>
        <tissue evidence="4">Whole</tissue>
    </source>
</reference>
<protein>
    <recommendedName>
        <fullName evidence="6">Pro-resilin</fullName>
    </recommendedName>
</protein>
<feature type="signal peptide" evidence="3">
    <location>
        <begin position="1"/>
        <end position="18"/>
    </location>
</feature>
<name>A0AAN9AHE2_HALRR</name>
<feature type="chain" id="PRO_5042933196" description="Pro-resilin" evidence="3">
    <location>
        <begin position="19"/>
        <end position="170"/>
    </location>
</feature>
<proteinExistence type="predicted"/>
<evidence type="ECO:0000313" key="4">
    <source>
        <dbReference type="EMBL" id="KAK7086948.1"/>
    </source>
</evidence>
<evidence type="ECO:0000256" key="1">
    <source>
        <dbReference type="ARBA" id="ARBA00022460"/>
    </source>
</evidence>
<dbReference type="GO" id="GO:0005615">
    <property type="term" value="C:extracellular space"/>
    <property type="evidence" value="ECO:0007669"/>
    <property type="project" value="TreeGrafter"/>
</dbReference>